<dbReference type="EMBL" id="AXZG01000060">
    <property type="protein sequence ID" value="ERT64410.1"/>
    <property type="molecule type" value="Genomic_DNA"/>
</dbReference>
<reference evidence="1 2" key="1">
    <citation type="submission" date="2013-08" db="EMBL/GenBank/DDBJ databases">
        <authorList>
            <person name="Weinstock G."/>
            <person name="Sodergren E."/>
            <person name="Wylie T."/>
            <person name="Fulton L."/>
            <person name="Fulton R."/>
            <person name="Fronick C."/>
            <person name="O'Laughlin M."/>
            <person name="Godfrey J."/>
            <person name="Miner T."/>
            <person name="Herter B."/>
            <person name="Appelbaum E."/>
            <person name="Cordes M."/>
            <person name="Lek S."/>
            <person name="Wollam A."/>
            <person name="Pepin K.H."/>
            <person name="Palsikar V.B."/>
            <person name="Mitreva M."/>
            <person name="Wilson R.K."/>
        </authorList>
    </citation>
    <scope>NUCLEOTIDE SEQUENCE [LARGE SCALE GENOMIC DNA]</scope>
    <source>
        <strain evidence="1 2">F0184</strain>
    </source>
</reference>
<proteinExistence type="predicted"/>
<comment type="caution">
    <text evidence="1">The sequence shown here is derived from an EMBL/GenBank/DDBJ whole genome shotgun (WGS) entry which is preliminary data.</text>
</comment>
<accession>U7UYK3</accession>
<name>U7UYK3_9MICC</name>
<evidence type="ECO:0000313" key="2">
    <source>
        <dbReference type="Proteomes" id="UP000017174"/>
    </source>
</evidence>
<gene>
    <name evidence="1" type="ORF">HMPREF0742_02198</name>
</gene>
<sequence>MDNLGYLVVKPAYPQSKTQFSALNTPTGPISMKKYEVLRG</sequence>
<organism evidence="1 2">
    <name type="scientific">Rothia aeria F0184</name>
    <dbReference type="NCBI Taxonomy" id="888019"/>
    <lineage>
        <taxon>Bacteria</taxon>
        <taxon>Bacillati</taxon>
        <taxon>Actinomycetota</taxon>
        <taxon>Actinomycetes</taxon>
        <taxon>Micrococcales</taxon>
        <taxon>Micrococcaceae</taxon>
        <taxon>Rothia</taxon>
    </lineage>
</organism>
<dbReference type="HOGENOM" id="CLU_3295915_0_0_11"/>
<dbReference type="Proteomes" id="UP000017174">
    <property type="component" value="Unassembled WGS sequence"/>
</dbReference>
<dbReference type="AlphaFoldDB" id="U7UYK3"/>
<protein>
    <submittedName>
        <fullName evidence="1">Uncharacterized protein</fullName>
    </submittedName>
</protein>
<evidence type="ECO:0000313" key="1">
    <source>
        <dbReference type="EMBL" id="ERT64410.1"/>
    </source>
</evidence>